<comment type="caution">
    <text evidence="3">The sequence shown here is derived from an EMBL/GenBank/DDBJ whole genome shotgun (WGS) entry which is preliminary data.</text>
</comment>
<proteinExistence type="predicted"/>
<keyword evidence="4" id="KW-1185">Reference proteome</keyword>
<protein>
    <recommendedName>
        <fullName evidence="2">CCHC-type domain-containing protein</fullName>
    </recommendedName>
</protein>
<dbReference type="InterPro" id="IPR001878">
    <property type="entry name" value="Znf_CCHC"/>
</dbReference>
<evidence type="ECO:0000313" key="4">
    <source>
        <dbReference type="Proteomes" id="UP001318860"/>
    </source>
</evidence>
<keyword evidence="1" id="KW-0863">Zinc-finger</keyword>
<dbReference type="Proteomes" id="UP001318860">
    <property type="component" value="Unassembled WGS sequence"/>
</dbReference>
<accession>A0ABR0VPM2</accession>
<dbReference type="PROSITE" id="PS50158">
    <property type="entry name" value="ZF_CCHC"/>
    <property type="match status" value="1"/>
</dbReference>
<evidence type="ECO:0000256" key="1">
    <source>
        <dbReference type="PROSITE-ProRule" id="PRU00047"/>
    </source>
</evidence>
<dbReference type="EMBL" id="JABTTQ020000878">
    <property type="protein sequence ID" value="KAK6137188.1"/>
    <property type="molecule type" value="Genomic_DNA"/>
</dbReference>
<dbReference type="Pfam" id="PF14244">
    <property type="entry name" value="Retrotran_gag_3"/>
    <property type="match status" value="1"/>
</dbReference>
<keyword evidence="1" id="KW-0862">Zinc</keyword>
<reference evidence="3 4" key="1">
    <citation type="journal article" date="2021" name="Comput. Struct. Biotechnol. J.">
        <title>De novo genome assembly of the potent medicinal plant Rehmannia glutinosa using nanopore technology.</title>
        <authorList>
            <person name="Ma L."/>
            <person name="Dong C."/>
            <person name="Song C."/>
            <person name="Wang X."/>
            <person name="Zheng X."/>
            <person name="Niu Y."/>
            <person name="Chen S."/>
            <person name="Feng W."/>
        </authorList>
    </citation>
    <scope>NUCLEOTIDE SEQUENCE [LARGE SCALE GENOMIC DNA]</scope>
    <source>
        <strain evidence="3">DH-2019</strain>
    </source>
</reference>
<sequence>MPRHFTSPTEDPTMPYFLPPSDNSHTIEIKPPLDGSNYTAWSRAFTLSISVKNKQGFLDGSIPTPDFSDQLYVPWLRCNNLILTWLFNSVNKDIASSIIYMNSAKEVWDTLKTRYSQPDSVRICQLQQQLSSASQGSSSIYDYFTSLNTIWEELRNYRPFPHCSCGLCSCQALKALNEIQLSDYTFKFLMGLNDSYESTRGQILLMNPIPSLDTVYAMLLQEECQREARVSLFPPSESSALAVGSLQPKRKFKIDVVCQHCGKQGHTIEKCFRLIGFPPNFKFTKGKNAIGKPPSQPHLANSVKLQEVASVSSDTPQLFSFTPDQVQRLMHLLNTDPIQASQPSPAREESPVINHFSNMAADSNHIEEPIVSSPPAPISPSSYFPQKVF</sequence>
<feature type="domain" description="CCHC-type" evidence="2">
    <location>
        <begin position="258"/>
        <end position="271"/>
    </location>
</feature>
<dbReference type="Pfam" id="PF14223">
    <property type="entry name" value="Retrotran_gag_2"/>
    <property type="match status" value="1"/>
</dbReference>
<evidence type="ECO:0000313" key="3">
    <source>
        <dbReference type="EMBL" id="KAK6137188.1"/>
    </source>
</evidence>
<gene>
    <name evidence="3" type="ORF">DH2020_029067</name>
</gene>
<dbReference type="InterPro" id="IPR029472">
    <property type="entry name" value="Copia-like_N"/>
</dbReference>
<keyword evidence="1" id="KW-0479">Metal-binding</keyword>
<dbReference type="PANTHER" id="PTHR37610">
    <property type="entry name" value="CCHC-TYPE DOMAIN-CONTAINING PROTEIN"/>
    <property type="match status" value="1"/>
</dbReference>
<organism evidence="3 4">
    <name type="scientific">Rehmannia glutinosa</name>
    <name type="common">Chinese foxglove</name>
    <dbReference type="NCBI Taxonomy" id="99300"/>
    <lineage>
        <taxon>Eukaryota</taxon>
        <taxon>Viridiplantae</taxon>
        <taxon>Streptophyta</taxon>
        <taxon>Embryophyta</taxon>
        <taxon>Tracheophyta</taxon>
        <taxon>Spermatophyta</taxon>
        <taxon>Magnoliopsida</taxon>
        <taxon>eudicotyledons</taxon>
        <taxon>Gunneridae</taxon>
        <taxon>Pentapetalae</taxon>
        <taxon>asterids</taxon>
        <taxon>lamiids</taxon>
        <taxon>Lamiales</taxon>
        <taxon>Orobanchaceae</taxon>
        <taxon>Rehmannieae</taxon>
        <taxon>Rehmannia</taxon>
    </lineage>
</organism>
<evidence type="ECO:0000259" key="2">
    <source>
        <dbReference type="PROSITE" id="PS50158"/>
    </source>
</evidence>
<dbReference type="PANTHER" id="PTHR37610:SF94">
    <property type="entry name" value="RETROTRANSPOSON COPIA-LIKE N-TERMINAL DOMAIN-CONTAINING PROTEIN"/>
    <property type="match status" value="1"/>
</dbReference>
<name>A0ABR0VPM2_REHGL</name>